<reference evidence="5" key="1">
    <citation type="submission" date="2021-10" db="EMBL/GenBank/DDBJ databases">
        <title>Novel species in genus Arthrobacter.</title>
        <authorList>
            <person name="Liu Y."/>
        </authorList>
    </citation>
    <scope>NUCLEOTIDE SEQUENCE</scope>
    <source>
        <strain evidence="5">Zg-Y809</strain>
    </source>
</reference>
<comment type="catalytic activity">
    <reaction evidence="3">
        <text>[thioredoxin]-dithiol + NADP(+) = [thioredoxin]-disulfide + NADPH + H(+)</text>
        <dbReference type="Rhea" id="RHEA:20345"/>
        <dbReference type="Rhea" id="RHEA-COMP:10698"/>
        <dbReference type="Rhea" id="RHEA-COMP:10700"/>
        <dbReference type="ChEBI" id="CHEBI:15378"/>
        <dbReference type="ChEBI" id="CHEBI:29950"/>
        <dbReference type="ChEBI" id="CHEBI:50058"/>
        <dbReference type="ChEBI" id="CHEBI:57783"/>
        <dbReference type="ChEBI" id="CHEBI:58349"/>
        <dbReference type="EC" id="1.8.1.9"/>
    </reaction>
</comment>
<dbReference type="Pfam" id="PF07992">
    <property type="entry name" value="Pyr_redox_2"/>
    <property type="match status" value="1"/>
</dbReference>
<proteinExistence type="predicted"/>
<dbReference type="PANTHER" id="PTHR48105">
    <property type="entry name" value="THIOREDOXIN REDUCTASE 1-RELATED-RELATED"/>
    <property type="match status" value="1"/>
</dbReference>
<dbReference type="EMBL" id="JAJFZP010000005">
    <property type="protein sequence ID" value="MCC3268511.1"/>
    <property type="molecule type" value="Genomic_DNA"/>
</dbReference>
<evidence type="ECO:0000256" key="3">
    <source>
        <dbReference type="ARBA" id="ARBA00048132"/>
    </source>
</evidence>
<evidence type="ECO:0000259" key="4">
    <source>
        <dbReference type="Pfam" id="PF07992"/>
    </source>
</evidence>
<name>A0A9X1S5Y4_9MICC</name>
<dbReference type="Gene3D" id="3.50.50.60">
    <property type="entry name" value="FAD/NAD(P)-binding domain"/>
    <property type="match status" value="2"/>
</dbReference>
<sequence>MSRSSNASVVTSPDIYDVVIIGGGMAGLTAATVLGRACRRIAVVDAGRPRNGPADQVHGFPSRDGIAPADLLQLCRSDVERYDVELVSGQVFRVNGDRTVELAGGRTLQGRHVVLATGLSDTLPDIAGARERWGRDLLHCPYCHGWEVKDQPLAVLGTEQTSVQQSILVRSFSAEVTLIVQEGLELSDDDARSLEAMGVGVVEGTAERLLIREDALEAVALADGRTVPCRALFCEPVATVDPMLANIPGCTLDADGCLETDEIGRTGADRIWAVGNVTDPSGQVVPVAGDAYRLAVGLNAALVEEDTAEALSAWERAAVSL</sequence>
<dbReference type="PRINTS" id="PR00469">
    <property type="entry name" value="PNDRDTASEII"/>
</dbReference>
<dbReference type="RefSeq" id="WP_227907046.1">
    <property type="nucleotide sequence ID" value="NZ_CP095461.1"/>
</dbReference>
<evidence type="ECO:0000256" key="2">
    <source>
        <dbReference type="ARBA" id="ARBA00023002"/>
    </source>
</evidence>
<keyword evidence="1" id="KW-0285">Flavoprotein</keyword>
<protein>
    <submittedName>
        <fullName evidence="5">NAD(P)/FAD-dependent oxidoreductase</fullName>
    </submittedName>
</protein>
<keyword evidence="2" id="KW-0560">Oxidoreductase</keyword>
<comment type="caution">
    <text evidence="5">The sequence shown here is derived from an EMBL/GenBank/DDBJ whole genome shotgun (WGS) entry which is preliminary data.</text>
</comment>
<dbReference type="PRINTS" id="PR00368">
    <property type="entry name" value="FADPNR"/>
</dbReference>
<feature type="domain" description="FAD/NAD(P)-binding" evidence="4">
    <location>
        <begin position="16"/>
        <end position="289"/>
    </location>
</feature>
<dbReference type="GO" id="GO:0004791">
    <property type="term" value="F:thioredoxin-disulfide reductase (NADPH) activity"/>
    <property type="evidence" value="ECO:0007669"/>
    <property type="project" value="UniProtKB-EC"/>
</dbReference>
<dbReference type="InterPro" id="IPR023753">
    <property type="entry name" value="FAD/NAD-binding_dom"/>
</dbReference>
<evidence type="ECO:0000313" key="5">
    <source>
        <dbReference type="EMBL" id="MCC3268511.1"/>
    </source>
</evidence>
<dbReference type="AlphaFoldDB" id="A0A9X1S5Y4"/>
<gene>
    <name evidence="5" type="ORF">LJ751_03925</name>
</gene>
<evidence type="ECO:0000313" key="6">
    <source>
        <dbReference type="Proteomes" id="UP001139264"/>
    </source>
</evidence>
<dbReference type="InterPro" id="IPR050097">
    <property type="entry name" value="Ferredoxin-NADP_redctase_2"/>
</dbReference>
<dbReference type="SUPFAM" id="SSF51905">
    <property type="entry name" value="FAD/NAD(P)-binding domain"/>
    <property type="match status" value="1"/>
</dbReference>
<dbReference type="InterPro" id="IPR036188">
    <property type="entry name" value="FAD/NAD-bd_sf"/>
</dbReference>
<organism evidence="5 6">
    <name type="scientific">Arthrobacter gengyunqii</name>
    <dbReference type="NCBI Taxonomy" id="2886940"/>
    <lineage>
        <taxon>Bacteria</taxon>
        <taxon>Bacillati</taxon>
        <taxon>Actinomycetota</taxon>
        <taxon>Actinomycetes</taxon>
        <taxon>Micrococcales</taxon>
        <taxon>Micrococcaceae</taxon>
        <taxon>Arthrobacter</taxon>
    </lineage>
</organism>
<accession>A0A9X1S5Y4</accession>
<evidence type="ECO:0000256" key="1">
    <source>
        <dbReference type="ARBA" id="ARBA00022630"/>
    </source>
</evidence>
<dbReference type="Proteomes" id="UP001139264">
    <property type="component" value="Unassembled WGS sequence"/>
</dbReference>